<keyword evidence="3" id="KW-1185">Reference proteome</keyword>
<dbReference type="PROSITE" id="PS51257">
    <property type="entry name" value="PROKAR_LIPOPROTEIN"/>
    <property type="match status" value="1"/>
</dbReference>
<feature type="region of interest" description="Disordered" evidence="1">
    <location>
        <begin position="147"/>
        <end position="241"/>
    </location>
</feature>
<comment type="caution">
    <text evidence="2">The sequence shown here is derived from an EMBL/GenBank/DDBJ whole genome shotgun (WGS) entry which is preliminary data.</text>
</comment>
<protein>
    <submittedName>
        <fullName evidence="2">Uncharacterized protein</fullName>
    </submittedName>
</protein>
<sequence>MPPGRTATPASCCSVSLTASCRPRPSLWPRLCSGVAPLRRPTGCVFNWASVPQPASPPQRGDSARVPRCPWADRPSRFRPQPSARPQSQSRAIPCIFRGPPASRSAASPHPDWARPHLGSRAPTGIPAAAGRLVQSPPLFWAIRPRAASGRGPTQGRSFVRPPRPPALDLADGPIPPPGTLWGRHRGPITPSHFRRLSPSAQTLIGPEKALSRPFSRRPLRSEKFRRAPSPGPSPRPPKWF</sequence>
<name>A0AAV7NSE7_PLEWA</name>
<evidence type="ECO:0000313" key="2">
    <source>
        <dbReference type="EMBL" id="KAJ1118816.1"/>
    </source>
</evidence>
<dbReference type="Proteomes" id="UP001066276">
    <property type="component" value="Chromosome 8"/>
</dbReference>
<dbReference type="EMBL" id="JANPWB010000012">
    <property type="protein sequence ID" value="KAJ1118816.1"/>
    <property type="molecule type" value="Genomic_DNA"/>
</dbReference>
<reference evidence="2" key="1">
    <citation type="journal article" date="2022" name="bioRxiv">
        <title>Sequencing and chromosome-scale assembly of the giantPleurodeles waltlgenome.</title>
        <authorList>
            <person name="Brown T."/>
            <person name="Elewa A."/>
            <person name="Iarovenko S."/>
            <person name="Subramanian E."/>
            <person name="Araus A.J."/>
            <person name="Petzold A."/>
            <person name="Susuki M."/>
            <person name="Suzuki K.-i.T."/>
            <person name="Hayashi T."/>
            <person name="Toyoda A."/>
            <person name="Oliveira C."/>
            <person name="Osipova E."/>
            <person name="Leigh N.D."/>
            <person name="Simon A."/>
            <person name="Yun M.H."/>
        </authorList>
    </citation>
    <scope>NUCLEOTIDE SEQUENCE</scope>
    <source>
        <strain evidence="2">20211129_DDA</strain>
        <tissue evidence="2">Liver</tissue>
    </source>
</reference>
<feature type="compositionally biased region" description="Pro residues" evidence="1">
    <location>
        <begin position="230"/>
        <end position="241"/>
    </location>
</feature>
<organism evidence="2 3">
    <name type="scientific">Pleurodeles waltl</name>
    <name type="common">Iberian ribbed newt</name>
    <dbReference type="NCBI Taxonomy" id="8319"/>
    <lineage>
        <taxon>Eukaryota</taxon>
        <taxon>Metazoa</taxon>
        <taxon>Chordata</taxon>
        <taxon>Craniata</taxon>
        <taxon>Vertebrata</taxon>
        <taxon>Euteleostomi</taxon>
        <taxon>Amphibia</taxon>
        <taxon>Batrachia</taxon>
        <taxon>Caudata</taxon>
        <taxon>Salamandroidea</taxon>
        <taxon>Salamandridae</taxon>
        <taxon>Pleurodelinae</taxon>
        <taxon>Pleurodeles</taxon>
    </lineage>
</organism>
<evidence type="ECO:0000313" key="3">
    <source>
        <dbReference type="Proteomes" id="UP001066276"/>
    </source>
</evidence>
<feature type="region of interest" description="Disordered" evidence="1">
    <location>
        <begin position="52"/>
        <end position="125"/>
    </location>
</feature>
<proteinExistence type="predicted"/>
<accession>A0AAV7NSE7</accession>
<dbReference type="AlphaFoldDB" id="A0AAV7NSE7"/>
<gene>
    <name evidence="2" type="ORF">NDU88_007003</name>
</gene>
<feature type="compositionally biased region" description="Low complexity" evidence="1">
    <location>
        <begin position="100"/>
        <end position="109"/>
    </location>
</feature>
<evidence type="ECO:0000256" key="1">
    <source>
        <dbReference type="SAM" id="MobiDB-lite"/>
    </source>
</evidence>